<dbReference type="InterPro" id="IPR050982">
    <property type="entry name" value="Auxin_biosynth/cation_transpt"/>
</dbReference>
<proteinExistence type="predicted"/>
<protein>
    <submittedName>
        <fullName evidence="2">Putative flavoprotein involved in K+ transport</fullName>
    </submittedName>
</protein>
<evidence type="ECO:0000313" key="3">
    <source>
        <dbReference type="Proteomes" id="UP000245390"/>
    </source>
</evidence>
<dbReference type="RefSeq" id="WP_109760975.1">
    <property type="nucleotide sequence ID" value="NZ_CP034588.1"/>
</dbReference>
<dbReference type="KEGG" id="salo:EF888_15505"/>
<dbReference type="PRINTS" id="PR00411">
    <property type="entry name" value="PNDRDTASEI"/>
</dbReference>
<keyword evidence="3" id="KW-1185">Reference proteome</keyword>
<gene>
    <name evidence="2" type="ORF">C8D95_11329</name>
</gene>
<dbReference type="PANTHER" id="PTHR43539:SF78">
    <property type="entry name" value="FLAVIN-CONTAINING MONOOXYGENASE"/>
    <property type="match status" value="1"/>
</dbReference>
<accession>A0A316FXL8</accession>
<dbReference type="Proteomes" id="UP000245390">
    <property type="component" value="Unassembled WGS sequence"/>
</dbReference>
<dbReference type="GO" id="GO:0004497">
    <property type="term" value="F:monooxygenase activity"/>
    <property type="evidence" value="ECO:0007669"/>
    <property type="project" value="TreeGrafter"/>
</dbReference>
<evidence type="ECO:0000313" key="2">
    <source>
        <dbReference type="EMBL" id="PWK53504.1"/>
    </source>
</evidence>
<organism evidence="2 3">
    <name type="scientific">Silicimonas algicola</name>
    <dbReference type="NCBI Taxonomy" id="1826607"/>
    <lineage>
        <taxon>Bacteria</taxon>
        <taxon>Pseudomonadati</taxon>
        <taxon>Pseudomonadota</taxon>
        <taxon>Alphaproteobacteria</taxon>
        <taxon>Rhodobacterales</taxon>
        <taxon>Paracoccaceae</taxon>
    </lineage>
</organism>
<dbReference type="AlphaFoldDB" id="A0A316FXL8"/>
<dbReference type="EMBL" id="QGGV01000013">
    <property type="protein sequence ID" value="PWK53504.1"/>
    <property type="molecule type" value="Genomic_DNA"/>
</dbReference>
<dbReference type="Gene3D" id="3.50.50.60">
    <property type="entry name" value="FAD/NAD(P)-binding domain"/>
    <property type="match status" value="2"/>
</dbReference>
<name>A0A316FXL8_9RHOB</name>
<dbReference type="SUPFAM" id="SSF51905">
    <property type="entry name" value="FAD/NAD(P)-binding domain"/>
    <property type="match status" value="2"/>
</dbReference>
<sequence>MQVTDVIVIGAGQAGLAASRCLGHRGIDHVVLERGHVADRWHNERWSSLRLLTPNWMTRLPGHAYDGDDPNGFMRRDEVAAFLERYARVSNAPVVTDAPVRAVTPSGDGFLVESGAGAFRARAVIVATGACDVPNRPDWSARIATRIEQITTRDYRHPDQIASGGVLVVGASATGLQLAEELRLAGHDVTISVGRHAPTPRRWRGRDVMEWLDASGILSEPRPHTLDEKRALEQPSLQLVGSTTGRDISLDSLVRMNVLPVSRVIGGEDGRVSLSGDLSEQIARADRRRADLLARIDDWISRSGTEAPRDERPRPPRFVAGTKGSLDLDAAGIRTVVWATGFRRSYPWLKLPVLDAAGELRHSGGVTSVPGLYALGLPFMRRRNSTFIDGVGADAQDIVTQVVWHLGAEAMPKVA</sequence>
<evidence type="ECO:0000256" key="1">
    <source>
        <dbReference type="ARBA" id="ARBA00023002"/>
    </source>
</evidence>
<dbReference type="GO" id="GO:0050660">
    <property type="term" value="F:flavin adenine dinucleotide binding"/>
    <property type="evidence" value="ECO:0007669"/>
    <property type="project" value="TreeGrafter"/>
</dbReference>
<dbReference type="PANTHER" id="PTHR43539">
    <property type="entry name" value="FLAVIN-BINDING MONOOXYGENASE-LIKE PROTEIN (AFU_ORTHOLOGUE AFUA_4G09220)"/>
    <property type="match status" value="1"/>
</dbReference>
<dbReference type="Pfam" id="PF13738">
    <property type="entry name" value="Pyr_redox_3"/>
    <property type="match status" value="1"/>
</dbReference>
<reference evidence="2 3" key="1">
    <citation type="submission" date="2018-05" db="EMBL/GenBank/DDBJ databases">
        <title>Genomic Encyclopedia of Type Strains, Phase IV (KMG-IV): sequencing the most valuable type-strain genomes for metagenomic binning, comparative biology and taxonomic classification.</title>
        <authorList>
            <person name="Goeker M."/>
        </authorList>
    </citation>
    <scope>NUCLEOTIDE SEQUENCE [LARGE SCALE GENOMIC DNA]</scope>
    <source>
        <strain evidence="2 3">DSM 103371</strain>
    </source>
</reference>
<dbReference type="InterPro" id="IPR036188">
    <property type="entry name" value="FAD/NAD-bd_sf"/>
</dbReference>
<keyword evidence="1" id="KW-0560">Oxidoreductase</keyword>
<comment type="caution">
    <text evidence="2">The sequence shown here is derived from an EMBL/GenBank/DDBJ whole genome shotgun (WGS) entry which is preliminary data.</text>
</comment>
<dbReference type="OrthoDB" id="9773233at2"/>